<organism evidence="1 2">
    <name type="scientific">Fomitiporia mediterranea (strain MF3/22)</name>
    <name type="common">Grapevine white-rot fungus</name>
    <dbReference type="NCBI Taxonomy" id="694068"/>
    <lineage>
        <taxon>Eukaryota</taxon>
        <taxon>Fungi</taxon>
        <taxon>Dikarya</taxon>
        <taxon>Basidiomycota</taxon>
        <taxon>Agaricomycotina</taxon>
        <taxon>Agaricomycetes</taxon>
        <taxon>Hymenochaetales</taxon>
        <taxon>Hymenochaetaceae</taxon>
        <taxon>Fomitiporia</taxon>
    </lineage>
</organism>
<proteinExistence type="predicted"/>
<dbReference type="KEGG" id="fme:FOMMEDRAFT_32448"/>
<dbReference type="OrthoDB" id="3260529at2759"/>
<sequence>MRMMDAWVSHLPKGARAQSQFSRWRDRLDRDKIEPCDKYYFEMSLPILVNAWKSTLIQADPVVNEASNRRGTDTMIELAFQNRPGADHIWRAEVDMVLPDTPDLVRADAVAALTLPADWTDFLEELDNRYVFSWAWSALLTDMPGSIVTFGFESKVDDPEDVLRQIQLDLFSGQLHRRALRLKDGPVFGATLNKNILQLYVANWKNGTLVRILSMYNPSFTDLL</sequence>
<evidence type="ECO:0000313" key="2">
    <source>
        <dbReference type="Proteomes" id="UP000053630"/>
    </source>
</evidence>
<dbReference type="EMBL" id="JH717986">
    <property type="protein sequence ID" value="EJC97686.1"/>
    <property type="molecule type" value="Genomic_DNA"/>
</dbReference>
<dbReference type="AlphaFoldDB" id="R7SG42"/>
<dbReference type="GeneID" id="18679199"/>
<reference evidence="2" key="1">
    <citation type="journal article" date="2012" name="Science">
        <title>The Paleozoic origin of enzymatic lignin decomposition reconstructed from 31 fungal genomes.</title>
        <authorList>
            <person name="Floudas D."/>
            <person name="Binder M."/>
            <person name="Riley R."/>
            <person name="Barry K."/>
            <person name="Blanchette R.A."/>
            <person name="Henrissat B."/>
            <person name="Martinez A.T."/>
            <person name="Otillar R."/>
            <person name="Spatafora J.W."/>
            <person name="Yadav J.S."/>
            <person name="Aerts A."/>
            <person name="Benoit I."/>
            <person name="Boyd A."/>
            <person name="Carlson A."/>
            <person name="Copeland A."/>
            <person name="Coutinho P.M."/>
            <person name="de Vries R.P."/>
            <person name="Ferreira P."/>
            <person name="Findley K."/>
            <person name="Foster B."/>
            <person name="Gaskell J."/>
            <person name="Glotzer D."/>
            <person name="Gorecki P."/>
            <person name="Heitman J."/>
            <person name="Hesse C."/>
            <person name="Hori C."/>
            <person name="Igarashi K."/>
            <person name="Jurgens J.A."/>
            <person name="Kallen N."/>
            <person name="Kersten P."/>
            <person name="Kohler A."/>
            <person name="Kuees U."/>
            <person name="Kumar T.K.A."/>
            <person name="Kuo A."/>
            <person name="LaButti K."/>
            <person name="Larrondo L.F."/>
            <person name="Lindquist E."/>
            <person name="Ling A."/>
            <person name="Lombard V."/>
            <person name="Lucas S."/>
            <person name="Lundell T."/>
            <person name="Martin R."/>
            <person name="McLaughlin D.J."/>
            <person name="Morgenstern I."/>
            <person name="Morin E."/>
            <person name="Murat C."/>
            <person name="Nagy L.G."/>
            <person name="Nolan M."/>
            <person name="Ohm R.A."/>
            <person name="Patyshakuliyeva A."/>
            <person name="Rokas A."/>
            <person name="Ruiz-Duenas F.J."/>
            <person name="Sabat G."/>
            <person name="Salamov A."/>
            <person name="Samejima M."/>
            <person name="Schmutz J."/>
            <person name="Slot J.C."/>
            <person name="St John F."/>
            <person name="Stenlid J."/>
            <person name="Sun H."/>
            <person name="Sun S."/>
            <person name="Syed K."/>
            <person name="Tsang A."/>
            <person name="Wiebenga A."/>
            <person name="Young D."/>
            <person name="Pisabarro A."/>
            <person name="Eastwood D.C."/>
            <person name="Martin F."/>
            <person name="Cullen D."/>
            <person name="Grigoriev I.V."/>
            <person name="Hibbett D.S."/>
        </authorList>
    </citation>
    <scope>NUCLEOTIDE SEQUENCE [LARGE SCALE GENOMIC DNA]</scope>
    <source>
        <strain evidence="2">MF3/22</strain>
    </source>
</reference>
<keyword evidence="2" id="KW-1185">Reference proteome</keyword>
<dbReference type="Proteomes" id="UP000053630">
    <property type="component" value="Unassembled WGS sequence"/>
</dbReference>
<gene>
    <name evidence="1" type="ORF">FOMMEDRAFT_32448</name>
</gene>
<evidence type="ECO:0000313" key="1">
    <source>
        <dbReference type="EMBL" id="EJC97686.1"/>
    </source>
</evidence>
<accession>R7SG42</accession>
<dbReference type="RefSeq" id="XP_007272035.1">
    <property type="nucleotide sequence ID" value="XM_007271973.1"/>
</dbReference>
<protein>
    <submittedName>
        <fullName evidence="1">Uncharacterized protein</fullName>
    </submittedName>
</protein>
<name>R7SG42_FOMME</name>